<evidence type="ECO:0000259" key="2">
    <source>
        <dbReference type="PROSITE" id="PS50125"/>
    </source>
</evidence>
<dbReference type="GO" id="GO:0035556">
    <property type="term" value="P:intracellular signal transduction"/>
    <property type="evidence" value="ECO:0007669"/>
    <property type="project" value="InterPro"/>
</dbReference>
<dbReference type="GO" id="GO:0004016">
    <property type="term" value="F:adenylate cyclase activity"/>
    <property type="evidence" value="ECO:0007669"/>
    <property type="project" value="UniProtKB-ARBA"/>
</dbReference>
<dbReference type="PROSITE" id="PS50125">
    <property type="entry name" value="GUANYLATE_CYCLASE_2"/>
    <property type="match status" value="1"/>
</dbReference>
<organism evidence="3 4">
    <name type="scientific">Mycobacterium kansasii</name>
    <dbReference type="NCBI Taxonomy" id="1768"/>
    <lineage>
        <taxon>Bacteria</taxon>
        <taxon>Bacillati</taxon>
        <taxon>Actinomycetota</taxon>
        <taxon>Actinomycetes</taxon>
        <taxon>Mycobacteriales</taxon>
        <taxon>Mycobacteriaceae</taxon>
        <taxon>Mycobacterium</taxon>
    </lineage>
</organism>
<accession>A0A1V3WPS8</accession>
<evidence type="ECO:0000256" key="1">
    <source>
        <dbReference type="ARBA" id="ARBA00005381"/>
    </source>
</evidence>
<reference evidence="3 4" key="1">
    <citation type="submission" date="2017-02" db="EMBL/GenBank/DDBJ databases">
        <title>Complete genome sequences of Mycobacterium kansasii strains isolated from rhesus macaques.</title>
        <authorList>
            <person name="Panda A."/>
            <person name="Nagaraj S."/>
            <person name="Zhao X."/>
            <person name="Tettelin H."/>
            <person name="Detolla L.J."/>
        </authorList>
    </citation>
    <scope>NUCLEOTIDE SEQUENCE [LARGE SCALE GENOMIC DNA]</scope>
    <source>
        <strain evidence="3 4">11-3469</strain>
    </source>
</reference>
<feature type="domain" description="Guanylate cyclase" evidence="2">
    <location>
        <begin position="11"/>
        <end position="119"/>
    </location>
</feature>
<dbReference type="InterPro" id="IPR050697">
    <property type="entry name" value="Adenylyl/Guanylyl_Cyclase_3/4"/>
</dbReference>
<dbReference type="AlphaFoldDB" id="A0A1V3WPS8"/>
<sequence length="261" mass="28350">MSKLLPTGTVTLLLADVEGSTRLWETQPETMTAALAQLNRTVDEAIAAHDGVRPLEQGEGDSFVAAFARASDALACALELQRAPLAPIRLRIGIHTGEIQLRDEANYAGPTINRTARLRDLAHGGQTVLSGATEPLVVDHLPDGVWLADLGNHPLRDLPRPERVVQLCHPDLRNDFPPLRIRNAGASHNLPAQLTTFVGRQAEMAELRRLLTGERLVTLTGAGVPARPALRYRSAPNSLPSFPKGSGTWTWLPSPSLRLHR</sequence>
<dbReference type="SUPFAM" id="SSF55073">
    <property type="entry name" value="Nucleotide cyclase"/>
    <property type="match status" value="1"/>
</dbReference>
<evidence type="ECO:0000313" key="3">
    <source>
        <dbReference type="EMBL" id="OOK68426.1"/>
    </source>
</evidence>
<comment type="caution">
    <text evidence="3">The sequence shown here is derived from an EMBL/GenBank/DDBJ whole genome shotgun (WGS) entry which is preliminary data.</text>
</comment>
<protein>
    <submittedName>
        <fullName evidence="3">Adenylate and Guanylate cyclase catalytic domain protein</fullName>
    </submittedName>
</protein>
<dbReference type="Gene3D" id="3.30.70.1230">
    <property type="entry name" value="Nucleotide cyclase"/>
    <property type="match status" value="2"/>
</dbReference>
<dbReference type="Pfam" id="PF00211">
    <property type="entry name" value="Guanylate_cyc"/>
    <property type="match status" value="1"/>
</dbReference>
<name>A0A1V3WPS8_MYCKA</name>
<dbReference type="InterPro" id="IPR001054">
    <property type="entry name" value="A/G_cyclase"/>
</dbReference>
<comment type="similarity">
    <text evidence="1">Belongs to the adenylyl cyclase class-3 family.</text>
</comment>
<dbReference type="Proteomes" id="UP000188532">
    <property type="component" value="Unassembled WGS sequence"/>
</dbReference>
<dbReference type="EMBL" id="MVBN01000008">
    <property type="protein sequence ID" value="OOK68426.1"/>
    <property type="molecule type" value="Genomic_DNA"/>
</dbReference>
<dbReference type="PANTHER" id="PTHR43081">
    <property type="entry name" value="ADENYLATE CYCLASE, TERMINAL-DIFFERENTIATION SPECIFIC-RELATED"/>
    <property type="match status" value="1"/>
</dbReference>
<dbReference type="PANTHER" id="PTHR43081:SF1">
    <property type="entry name" value="ADENYLATE CYCLASE, TERMINAL-DIFFERENTIATION SPECIFIC"/>
    <property type="match status" value="1"/>
</dbReference>
<dbReference type="GO" id="GO:0009190">
    <property type="term" value="P:cyclic nucleotide biosynthetic process"/>
    <property type="evidence" value="ECO:0007669"/>
    <property type="project" value="InterPro"/>
</dbReference>
<evidence type="ECO:0000313" key="4">
    <source>
        <dbReference type="Proteomes" id="UP000188532"/>
    </source>
</evidence>
<proteinExistence type="inferred from homology"/>
<dbReference type="CDD" id="cd07302">
    <property type="entry name" value="CHD"/>
    <property type="match status" value="1"/>
</dbReference>
<dbReference type="InterPro" id="IPR029787">
    <property type="entry name" value="Nucleotide_cyclase"/>
</dbReference>
<gene>
    <name evidence="3" type="ORF">BZL29_6841</name>
</gene>